<evidence type="ECO:0000256" key="1">
    <source>
        <dbReference type="ARBA" id="ARBA00022737"/>
    </source>
</evidence>
<evidence type="ECO:0000256" key="2">
    <source>
        <dbReference type="ARBA" id="ARBA00023043"/>
    </source>
</evidence>
<keyword evidence="2 3" id="KW-0040">ANK repeat</keyword>
<dbReference type="InterPro" id="IPR002110">
    <property type="entry name" value="Ankyrin_rpt"/>
</dbReference>
<feature type="repeat" description="ANK" evidence="3">
    <location>
        <begin position="599"/>
        <end position="631"/>
    </location>
</feature>
<sequence>MAEILGILAGVAGLADVGMKVSLRLRDIAQTWNNAPDEILALNNEVSDLIAILRFTEDACRMAKNIPADCTFTGAVEEHVKTAHRILEEIETVVILLKTTGGTNQKRIWVRLKQSTTEKKEELKAIRLKIWDLLQSYQVSAGAKIQLELGSVQLTLKDNAGTISRGFQSMDQGMKSLNHNLLSMVESVAENRAATQRMEQSVSEIFKAMKDSSACIPGPFSPNLSTSQVTPEHRDNNPGTHSIWAVYRERTCATACICVCHTARSPRSGFKTPIFLRGLVGSLFASYTGIPQWGRTVACDTAMCHRQYSRIWELEYQFPLWFTNWNVHTLVHMASKGSPMLSLVFRQRVEYRLDNIFRAVDSNNLDAIQAILARNPDSVNYRIYRDGCTPLHYACLRPAKISFGVFQLLLRAGADLNAENDSGRSPLSYLASHMVLGGLPNQHSQEICKLVSVSHIMQQLELSPVAEVAVGLRVGDVEGMLRALPQSKLKLNEFDNTGSTPLCWAAKAGNIEAIRAIVQVGHVNINQSTKTGNSPLLSSFALQKDVGEMIDWLLDNGADPMKQNCDGYNALTLACYLGRFDVVQKLIERGVDPDIQDGQGRTGLSSAIPYDHVHIARYLYKVGADVNTVNTRGFSPLLVAIGYNAHRCLRMLLFETEANYLFQSDRDWNSLHHAGACGDAQTMDILAEHGLAGLNVRADSCNLNVTAEDAFFSRPAGASESTLTAFRNLLAVVEKNTTKLKMGKNIEIHEKEESIEDEKYFDALS</sequence>
<gene>
    <name evidence="4" type="ORF">QBC38DRAFT_482406</name>
</gene>
<dbReference type="PANTHER" id="PTHR24198:SF165">
    <property type="entry name" value="ANKYRIN REPEAT-CONTAINING PROTEIN-RELATED"/>
    <property type="match status" value="1"/>
</dbReference>
<dbReference type="AlphaFoldDB" id="A0AAN7GZD3"/>
<dbReference type="PROSITE" id="PS50297">
    <property type="entry name" value="ANK_REP_REGION"/>
    <property type="match status" value="3"/>
</dbReference>
<reference evidence="4" key="2">
    <citation type="submission" date="2023-05" db="EMBL/GenBank/DDBJ databases">
        <authorList>
            <consortium name="Lawrence Berkeley National Laboratory"/>
            <person name="Steindorff A."/>
            <person name="Hensen N."/>
            <person name="Bonometti L."/>
            <person name="Westerberg I."/>
            <person name="Brannstrom I.O."/>
            <person name="Guillou S."/>
            <person name="Cros-Aarteil S."/>
            <person name="Calhoun S."/>
            <person name="Haridas S."/>
            <person name="Kuo A."/>
            <person name="Mondo S."/>
            <person name="Pangilinan J."/>
            <person name="Riley R."/>
            <person name="Labutti K."/>
            <person name="Andreopoulos B."/>
            <person name="Lipzen A."/>
            <person name="Chen C."/>
            <person name="Yanf M."/>
            <person name="Daum C."/>
            <person name="Ng V."/>
            <person name="Clum A."/>
            <person name="Ohm R."/>
            <person name="Martin F."/>
            <person name="Silar P."/>
            <person name="Natvig D."/>
            <person name="Lalanne C."/>
            <person name="Gautier V."/>
            <person name="Ament-Velasquez S.L."/>
            <person name="Kruys A."/>
            <person name="Hutchinson M.I."/>
            <person name="Powell A.J."/>
            <person name="Barry K."/>
            <person name="Miller A.N."/>
            <person name="Grigoriev I.V."/>
            <person name="Debuchy R."/>
            <person name="Gladieux P."/>
            <person name="Thoren M.H."/>
            <person name="Johannesson H."/>
        </authorList>
    </citation>
    <scope>NUCLEOTIDE SEQUENCE</scope>
    <source>
        <strain evidence="4">CBS 990.96</strain>
    </source>
</reference>
<dbReference type="SMART" id="SM00248">
    <property type="entry name" value="ANK"/>
    <property type="match status" value="8"/>
</dbReference>
<evidence type="ECO:0000256" key="3">
    <source>
        <dbReference type="PROSITE-ProRule" id="PRU00023"/>
    </source>
</evidence>
<keyword evidence="5" id="KW-1185">Reference proteome</keyword>
<dbReference type="Proteomes" id="UP001301958">
    <property type="component" value="Unassembled WGS sequence"/>
</dbReference>
<dbReference type="InterPro" id="IPR036770">
    <property type="entry name" value="Ankyrin_rpt-contain_sf"/>
</dbReference>
<dbReference type="Pfam" id="PF12796">
    <property type="entry name" value="Ank_2"/>
    <property type="match status" value="1"/>
</dbReference>
<feature type="repeat" description="ANK" evidence="3">
    <location>
        <begin position="566"/>
        <end position="598"/>
    </location>
</feature>
<feature type="repeat" description="ANK" evidence="3">
    <location>
        <begin position="386"/>
        <end position="421"/>
    </location>
</feature>
<keyword evidence="1" id="KW-0677">Repeat</keyword>
<evidence type="ECO:0000313" key="5">
    <source>
        <dbReference type="Proteomes" id="UP001301958"/>
    </source>
</evidence>
<dbReference type="Gene3D" id="1.25.40.20">
    <property type="entry name" value="Ankyrin repeat-containing domain"/>
    <property type="match status" value="3"/>
</dbReference>
<reference evidence="4" key="1">
    <citation type="journal article" date="2023" name="Mol. Phylogenet. Evol.">
        <title>Genome-scale phylogeny and comparative genomics of the fungal order Sordariales.</title>
        <authorList>
            <person name="Hensen N."/>
            <person name="Bonometti L."/>
            <person name="Westerberg I."/>
            <person name="Brannstrom I.O."/>
            <person name="Guillou S."/>
            <person name="Cros-Aarteil S."/>
            <person name="Calhoun S."/>
            <person name="Haridas S."/>
            <person name="Kuo A."/>
            <person name="Mondo S."/>
            <person name="Pangilinan J."/>
            <person name="Riley R."/>
            <person name="LaButti K."/>
            <person name="Andreopoulos B."/>
            <person name="Lipzen A."/>
            <person name="Chen C."/>
            <person name="Yan M."/>
            <person name="Daum C."/>
            <person name="Ng V."/>
            <person name="Clum A."/>
            <person name="Steindorff A."/>
            <person name="Ohm R.A."/>
            <person name="Martin F."/>
            <person name="Silar P."/>
            <person name="Natvig D.O."/>
            <person name="Lalanne C."/>
            <person name="Gautier V."/>
            <person name="Ament-Velasquez S.L."/>
            <person name="Kruys A."/>
            <person name="Hutchinson M.I."/>
            <person name="Powell A.J."/>
            <person name="Barry K."/>
            <person name="Miller A.N."/>
            <person name="Grigoriev I.V."/>
            <person name="Debuchy R."/>
            <person name="Gladieux P."/>
            <person name="Hiltunen Thoren M."/>
            <person name="Johannesson H."/>
        </authorList>
    </citation>
    <scope>NUCLEOTIDE SEQUENCE</scope>
    <source>
        <strain evidence="4">CBS 990.96</strain>
    </source>
</reference>
<name>A0AAN7GZD3_9PEZI</name>
<dbReference type="PANTHER" id="PTHR24198">
    <property type="entry name" value="ANKYRIN REPEAT AND PROTEIN KINASE DOMAIN-CONTAINING PROTEIN"/>
    <property type="match status" value="1"/>
</dbReference>
<accession>A0AAN7GZD3</accession>
<organism evidence="4 5">
    <name type="scientific">Podospora fimiseda</name>
    <dbReference type="NCBI Taxonomy" id="252190"/>
    <lineage>
        <taxon>Eukaryota</taxon>
        <taxon>Fungi</taxon>
        <taxon>Dikarya</taxon>
        <taxon>Ascomycota</taxon>
        <taxon>Pezizomycotina</taxon>
        <taxon>Sordariomycetes</taxon>
        <taxon>Sordariomycetidae</taxon>
        <taxon>Sordariales</taxon>
        <taxon>Podosporaceae</taxon>
        <taxon>Podospora</taxon>
    </lineage>
</organism>
<dbReference type="EMBL" id="MU865362">
    <property type="protein sequence ID" value="KAK4225650.1"/>
    <property type="molecule type" value="Genomic_DNA"/>
</dbReference>
<dbReference type="GO" id="GO:0005737">
    <property type="term" value="C:cytoplasm"/>
    <property type="evidence" value="ECO:0007669"/>
    <property type="project" value="TreeGrafter"/>
</dbReference>
<protein>
    <recommendedName>
        <fullName evidence="6">Ankyrin</fullName>
    </recommendedName>
</protein>
<proteinExistence type="predicted"/>
<dbReference type="Pfam" id="PF00023">
    <property type="entry name" value="Ank"/>
    <property type="match status" value="2"/>
</dbReference>
<dbReference type="PROSITE" id="PS50088">
    <property type="entry name" value="ANK_REPEAT"/>
    <property type="match status" value="3"/>
</dbReference>
<dbReference type="SUPFAM" id="SSF48403">
    <property type="entry name" value="Ankyrin repeat"/>
    <property type="match status" value="1"/>
</dbReference>
<evidence type="ECO:0000313" key="4">
    <source>
        <dbReference type="EMBL" id="KAK4225650.1"/>
    </source>
</evidence>
<comment type="caution">
    <text evidence="4">The sequence shown here is derived from an EMBL/GenBank/DDBJ whole genome shotgun (WGS) entry which is preliminary data.</text>
</comment>
<evidence type="ECO:0008006" key="6">
    <source>
        <dbReference type="Google" id="ProtNLM"/>
    </source>
</evidence>